<dbReference type="PANTHER" id="PTHR43358:SF4">
    <property type="entry name" value="ALPHA_BETA HYDROLASE FOLD-1 DOMAIN-CONTAINING PROTEIN"/>
    <property type="match status" value="1"/>
</dbReference>
<dbReference type="SUPFAM" id="SSF53474">
    <property type="entry name" value="alpha/beta-Hydrolases"/>
    <property type="match status" value="1"/>
</dbReference>
<feature type="domain" description="AB hydrolase-1" evidence="1">
    <location>
        <begin position="91"/>
        <end position="181"/>
    </location>
</feature>
<accession>U7UQ77</accession>
<comment type="caution">
    <text evidence="3">The sequence shown here is derived from an EMBL/GenBank/DDBJ whole genome shotgun (WGS) entry which is preliminary data.</text>
</comment>
<dbReference type="InterPro" id="IPR000073">
    <property type="entry name" value="AB_hydrolase_1"/>
</dbReference>
<dbReference type="AlphaFoldDB" id="U7UQ77"/>
<proteinExistence type="predicted"/>
<evidence type="ECO:0000259" key="2">
    <source>
        <dbReference type="Pfam" id="PF12146"/>
    </source>
</evidence>
<dbReference type="Pfam" id="PF12146">
    <property type="entry name" value="Hydrolase_4"/>
    <property type="match status" value="1"/>
</dbReference>
<dbReference type="OrthoDB" id="9776685at2"/>
<dbReference type="EC" id="3.4.-.-" evidence="3"/>
<dbReference type="InterPro" id="IPR052920">
    <property type="entry name" value="DNA-binding_regulatory"/>
</dbReference>
<dbReference type="Pfam" id="PF00561">
    <property type="entry name" value="Abhydrolase_1"/>
    <property type="match status" value="1"/>
</dbReference>
<dbReference type="PANTHER" id="PTHR43358">
    <property type="entry name" value="ALPHA/BETA-HYDROLASE"/>
    <property type="match status" value="1"/>
</dbReference>
<dbReference type="PATRIC" id="fig|1111454.3.peg.798"/>
<dbReference type="RefSeq" id="WP_023053298.1">
    <property type="nucleotide sequence ID" value="NZ_AWXA01000018.1"/>
</dbReference>
<feature type="domain" description="Serine aminopeptidase S33" evidence="2">
    <location>
        <begin position="245"/>
        <end position="297"/>
    </location>
</feature>
<dbReference type="GO" id="GO:0016787">
    <property type="term" value="F:hydrolase activity"/>
    <property type="evidence" value="ECO:0007669"/>
    <property type="project" value="UniProtKB-KW"/>
</dbReference>
<dbReference type="STRING" id="1111454.HMPREF1250_0050"/>
<dbReference type="EMBL" id="AWXA01000018">
    <property type="protein sequence ID" value="ERT60618.1"/>
    <property type="molecule type" value="Genomic_DNA"/>
</dbReference>
<evidence type="ECO:0000313" key="3">
    <source>
        <dbReference type="EMBL" id="ERT60618.1"/>
    </source>
</evidence>
<dbReference type="eggNOG" id="COG1073">
    <property type="taxonomic scope" value="Bacteria"/>
</dbReference>
<dbReference type="InterPro" id="IPR022742">
    <property type="entry name" value="Hydrolase_4"/>
</dbReference>
<name>U7UQ77_9FIRM</name>
<reference evidence="3 4" key="1">
    <citation type="submission" date="2013-09" db="EMBL/GenBank/DDBJ databases">
        <authorList>
            <person name="Durkin A.S."/>
            <person name="Haft D.R."/>
            <person name="McCorrison J."/>
            <person name="Torralba M."/>
            <person name="Gillis M."/>
            <person name="Haft D.H."/>
            <person name="Methe B."/>
            <person name="Sutton G."/>
            <person name="Nelson K.E."/>
        </authorList>
    </citation>
    <scope>NUCLEOTIDE SEQUENCE [LARGE SCALE GENOMIC DNA]</scope>
    <source>
        <strain evidence="3 4">BV3C16-1</strain>
    </source>
</reference>
<dbReference type="InterPro" id="IPR029058">
    <property type="entry name" value="AB_hydrolase_fold"/>
</dbReference>
<protein>
    <submittedName>
        <fullName evidence="3">Peptidase, S9A/B/C family, catalytic domain protein</fullName>
        <ecNumber evidence="3">3.4.-.-</ecNumber>
    </submittedName>
</protein>
<gene>
    <name evidence="3" type="ORF">HMPREF1250_0050</name>
</gene>
<sequence>MGCLFRAIRNLFVAALFLCLVGGAYVGNRTYEAFREAPWNQLLGIENHGNDTRLIDRLEREEQWRPVTVTAADGIRLRGTYIENEEYTAHTVVLLHGLYQNRGMCLPYIPMYKQLGYNILLVDLRGHGESEGRHTDWGLTETSDMAAWFAWLKEQDRAMQIGLHGVSLGAAMALLYAGEKDNVQPDFVIADSAYGNILSLGREKLLRWSGDERLLWGCAVLEPFFQGAMFIRTGKVLADIEPAHAARSIHVPILFLHGEADTLVPVQTAYALYDSCGSNDKHIWIFPASPHAAGIETDRAAYEEKVINFLEEHK</sequence>
<organism evidence="3 4">
    <name type="scientific">Megasphaera vaginalis</name>
    <name type="common">ex Srinivasan et al. 2021</name>
    <dbReference type="NCBI Taxonomy" id="1111454"/>
    <lineage>
        <taxon>Bacteria</taxon>
        <taxon>Bacillati</taxon>
        <taxon>Bacillota</taxon>
        <taxon>Negativicutes</taxon>
        <taxon>Veillonellales</taxon>
        <taxon>Veillonellaceae</taxon>
        <taxon>Megasphaera</taxon>
    </lineage>
</organism>
<evidence type="ECO:0000313" key="4">
    <source>
        <dbReference type="Proteomes" id="UP000017090"/>
    </source>
</evidence>
<dbReference type="Gene3D" id="3.40.50.1820">
    <property type="entry name" value="alpha/beta hydrolase"/>
    <property type="match status" value="1"/>
</dbReference>
<keyword evidence="4" id="KW-1185">Reference proteome</keyword>
<evidence type="ECO:0000259" key="1">
    <source>
        <dbReference type="Pfam" id="PF00561"/>
    </source>
</evidence>
<keyword evidence="3" id="KW-0378">Hydrolase</keyword>
<dbReference type="Proteomes" id="UP000017090">
    <property type="component" value="Unassembled WGS sequence"/>
</dbReference>